<evidence type="ECO:0000313" key="1">
    <source>
        <dbReference type="EMBL" id="KKL69923.1"/>
    </source>
</evidence>
<organism evidence="1">
    <name type="scientific">marine sediment metagenome</name>
    <dbReference type="NCBI Taxonomy" id="412755"/>
    <lineage>
        <taxon>unclassified sequences</taxon>
        <taxon>metagenomes</taxon>
        <taxon>ecological metagenomes</taxon>
    </lineage>
</organism>
<reference evidence="1" key="1">
    <citation type="journal article" date="2015" name="Nature">
        <title>Complex archaea that bridge the gap between prokaryotes and eukaryotes.</title>
        <authorList>
            <person name="Spang A."/>
            <person name="Saw J.H."/>
            <person name="Jorgensen S.L."/>
            <person name="Zaremba-Niedzwiedzka K."/>
            <person name="Martijn J."/>
            <person name="Lind A.E."/>
            <person name="van Eijk R."/>
            <person name="Schleper C."/>
            <person name="Guy L."/>
            <person name="Ettema T.J."/>
        </authorList>
    </citation>
    <scope>NUCLEOTIDE SEQUENCE</scope>
</reference>
<name>A0A0F9E7C6_9ZZZZ</name>
<dbReference type="AlphaFoldDB" id="A0A0F9E7C6"/>
<gene>
    <name evidence="1" type="ORF">LCGC14_2110050</name>
</gene>
<proteinExistence type="predicted"/>
<sequence length="58" mass="6384">MAVHDRDFQETAGVGMCIEQFFDGLAKLLVFAASLLEKTAPLGGGLYFCRFREDGLDL</sequence>
<protein>
    <submittedName>
        <fullName evidence="1">Uncharacterized protein</fullName>
    </submittedName>
</protein>
<comment type="caution">
    <text evidence="1">The sequence shown here is derived from an EMBL/GenBank/DDBJ whole genome shotgun (WGS) entry which is preliminary data.</text>
</comment>
<dbReference type="EMBL" id="LAZR01026056">
    <property type="protein sequence ID" value="KKL69923.1"/>
    <property type="molecule type" value="Genomic_DNA"/>
</dbReference>
<accession>A0A0F9E7C6</accession>